<dbReference type="Pfam" id="PF07712">
    <property type="entry name" value="SURNod19"/>
    <property type="match status" value="1"/>
</dbReference>
<dbReference type="PANTHER" id="PTHR33390:SF1">
    <property type="entry name" value="STRESS UP-REGULATED NOD 19 PROTEIN"/>
    <property type="match status" value="1"/>
</dbReference>
<accession>A0AAN8Z127</accession>
<keyword evidence="3" id="KW-1185">Reference proteome</keyword>
<reference evidence="2 3" key="1">
    <citation type="submission" date="2023-12" db="EMBL/GenBank/DDBJ databases">
        <title>A high-quality genome assembly for Dillenia turbinata (Dilleniales).</title>
        <authorList>
            <person name="Chanderbali A."/>
        </authorList>
    </citation>
    <scope>NUCLEOTIDE SEQUENCE [LARGE SCALE GENOMIC DNA]</scope>
    <source>
        <strain evidence="2">LSX21</strain>
        <tissue evidence="2">Leaf</tissue>
    </source>
</reference>
<proteinExistence type="predicted"/>
<dbReference type="Proteomes" id="UP001370490">
    <property type="component" value="Unassembled WGS sequence"/>
</dbReference>
<dbReference type="EMBL" id="JBAMMX010000020">
    <property type="protein sequence ID" value="KAK6920432.1"/>
    <property type="molecule type" value="Genomic_DNA"/>
</dbReference>
<dbReference type="PANTHER" id="PTHR33390">
    <property type="entry name" value="STRESS UP-REGULATED NOD 19 PROTEIN"/>
    <property type="match status" value="1"/>
</dbReference>
<dbReference type="AlphaFoldDB" id="A0AAN8Z127"/>
<dbReference type="InterPro" id="IPR011692">
    <property type="entry name" value="Stress_up-reg_Nod19"/>
</dbReference>
<keyword evidence="1" id="KW-1133">Transmembrane helix</keyword>
<sequence>MDHKGRILQCFGSVVDKFYHDIDFPRGHIALKSFNAEVVDEAGSPVSLQETYLHHWAVVRYYARKGENIAQLDLDLSRNQSDIIPVRNSGLCDDVLGQYFGLGSETRRTTTHVPYPYGIEVGNPLDIPDGYEEKWLLNVHSIDTRGVEDKLECIECKCDLYNVTEDAHGRPIRSGYEGGLLCCYDKMQCRVKEGFEGPMRSLYLKYTVHWVDWDDRIIPVKIYIFDVTDTWTKLNTSTDSEARNNCKVEYDVQSCSVAGLPEGGCIDSKRTSFILPTGGDVIYGVAHQHSGGTGSALYGEDGRVICSSIPTYGVGEEPGNEAGYIVGMSTCYPQPGSVKISDGETLVLESNYSSAQKHTGVMGLFYILVAESAKTSLMPNILLGSQDHVHKVRNSHFSIWTVALFGVVIAIIAVVVHSQRRVAEEDGYRPIKTRDTTYTCQPPSYAQRLVHPNETIKIKVVSFIGLACLVVLRWEEEVLAAGVMVLCYKLVNGGSLLVKKVSSGGEKRLVYSCTEARDVESEA</sequence>
<evidence type="ECO:0000313" key="3">
    <source>
        <dbReference type="Proteomes" id="UP001370490"/>
    </source>
</evidence>
<keyword evidence="1" id="KW-0472">Membrane</keyword>
<organism evidence="2 3">
    <name type="scientific">Dillenia turbinata</name>
    <dbReference type="NCBI Taxonomy" id="194707"/>
    <lineage>
        <taxon>Eukaryota</taxon>
        <taxon>Viridiplantae</taxon>
        <taxon>Streptophyta</taxon>
        <taxon>Embryophyta</taxon>
        <taxon>Tracheophyta</taxon>
        <taxon>Spermatophyta</taxon>
        <taxon>Magnoliopsida</taxon>
        <taxon>eudicotyledons</taxon>
        <taxon>Gunneridae</taxon>
        <taxon>Pentapetalae</taxon>
        <taxon>Dilleniales</taxon>
        <taxon>Dilleniaceae</taxon>
        <taxon>Dillenia</taxon>
    </lineage>
</organism>
<comment type="caution">
    <text evidence="2">The sequence shown here is derived from an EMBL/GenBank/DDBJ whole genome shotgun (WGS) entry which is preliminary data.</text>
</comment>
<protein>
    <submittedName>
        <fullName evidence="2">Stress up-regulated Nod 19</fullName>
    </submittedName>
</protein>
<evidence type="ECO:0000313" key="2">
    <source>
        <dbReference type="EMBL" id="KAK6920432.1"/>
    </source>
</evidence>
<gene>
    <name evidence="2" type="ORF">RJ641_014110</name>
</gene>
<keyword evidence="1" id="KW-0812">Transmembrane</keyword>
<feature type="transmembrane region" description="Helical" evidence="1">
    <location>
        <begin position="397"/>
        <end position="416"/>
    </location>
</feature>
<evidence type="ECO:0000256" key="1">
    <source>
        <dbReference type="SAM" id="Phobius"/>
    </source>
</evidence>
<name>A0AAN8Z127_9MAGN</name>